<keyword evidence="8" id="KW-0132">Cell division</keyword>
<keyword evidence="13" id="KW-0539">Nucleus</keyword>
<dbReference type="VEuPathDB" id="FungiDB:YALI0_B13684g"/>
<evidence type="ECO:0000313" key="18">
    <source>
        <dbReference type="EMBL" id="RDW26833.1"/>
    </source>
</evidence>
<dbReference type="GO" id="GO:0051301">
    <property type="term" value="P:cell division"/>
    <property type="evidence" value="ECO:0007669"/>
    <property type="project" value="UniProtKB-KW"/>
</dbReference>
<dbReference type="Proteomes" id="UP000256601">
    <property type="component" value="Unassembled WGS sequence"/>
</dbReference>
<dbReference type="GO" id="GO:0072686">
    <property type="term" value="C:mitotic spindle"/>
    <property type="evidence" value="ECO:0007669"/>
    <property type="project" value="InterPro"/>
</dbReference>
<dbReference type="GO" id="GO:0044732">
    <property type="term" value="C:mitotic spindle pole body"/>
    <property type="evidence" value="ECO:0007669"/>
    <property type="project" value="TreeGrafter"/>
</dbReference>
<evidence type="ECO:0000313" key="19">
    <source>
        <dbReference type="Proteomes" id="UP000182444"/>
    </source>
</evidence>
<dbReference type="GeneID" id="2907311"/>
<dbReference type="Pfam" id="PF08649">
    <property type="entry name" value="DASH_Dad1"/>
    <property type="match status" value="1"/>
</dbReference>
<name>A0A1H6PN29_YARLL</name>
<keyword evidence="9" id="KW-0493">Microtubule</keyword>
<dbReference type="PANTHER" id="PTHR28025">
    <property type="entry name" value="DASH COMPLEX SUBUNIT DAD1"/>
    <property type="match status" value="1"/>
</dbReference>
<evidence type="ECO:0000313" key="20">
    <source>
        <dbReference type="Proteomes" id="UP000256601"/>
    </source>
</evidence>
<accession>A0A1H6PN29</accession>
<keyword evidence="11" id="KW-0995">Kinetochore</keyword>
<dbReference type="RefSeq" id="XP_500849.1">
    <property type="nucleotide sequence ID" value="XM_500849.1"/>
</dbReference>
<evidence type="ECO:0000256" key="2">
    <source>
        <dbReference type="ARBA" id="ARBA00004186"/>
    </source>
</evidence>
<evidence type="ECO:0000256" key="11">
    <source>
        <dbReference type="ARBA" id="ARBA00022838"/>
    </source>
</evidence>
<evidence type="ECO:0000256" key="9">
    <source>
        <dbReference type="ARBA" id="ARBA00022701"/>
    </source>
</evidence>
<evidence type="ECO:0000256" key="10">
    <source>
        <dbReference type="ARBA" id="ARBA00022776"/>
    </source>
</evidence>
<dbReference type="Proteomes" id="UP000182444">
    <property type="component" value="Chromosome 1B"/>
</dbReference>
<gene>
    <name evidence="18" type="ORF">B0I71DRAFT_130220</name>
    <name evidence="17" type="ORF">YALI1_B18205g</name>
</gene>
<evidence type="ECO:0000256" key="1">
    <source>
        <dbReference type="ARBA" id="ARBA00004123"/>
    </source>
</evidence>
<keyword evidence="7" id="KW-0963">Cytoplasm</keyword>
<evidence type="ECO:0000256" key="16">
    <source>
        <dbReference type="ARBA" id="ARBA00030566"/>
    </source>
</evidence>
<dbReference type="SMR" id="A0A1H6PN29"/>
<dbReference type="KEGG" id="yli:2907311"/>
<evidence type="ECO:0000256" key="4">
    <source>
        <dbReference type="ARBA" id="ARBA00010146"/>
    </source>
</evidence>
<keyword evidence="14" id="KW-0131">Cell cycle</keyword>
<dbReference type="GO" id="GO:0005876">
    <property type="term" value="C:spindle microtubule"/>
    <property type="evidence" value="ECO:0007669"/>
    <property type="project" value="TreeGrafter"/>
</dbReference>
<evidence type="ECO:0000313" key="17">
    <source>
        <dbReference type="EMBL" id="AOW01657.1"/>
    </source>
</evidence>
<protein>
    <recommendedName>
        <fullName evidence="5">DASH complex subunit DAD1</fullName>
    </recommendedName>
    <alternativeName>
        <fullName evidence="16">Outer kinetochore protein DAD1</fullName>
    </alternativeName>
</protein>
<proteinExistence type="inferred from homology"/>
<keyword evidence="12" id="KW-0206">Cytoskeleton</keyword>
<dbReference type="AlphaFoldDB" id="A0A1H6PN29"/>
<dbReference type="GO" id="GO:0051010">
    <property type="term" value="F:microtubule plus-end binding"/>
    <property type="evidence" value="ECO:0007669"/>
    <property type="project" value="TreeGrafter"/>
</dbReference>
<dbReference type="InterPro" id="IPR013958">
    <property type="entry name" value="DASH_Dad1"/>
</dbReference>
<evidence type="ECO:0000256" key="7">
    <source>
        <dbReference type="ARBA" id="ARBA00022490"/>
    </source>
</evidence>
<keyword evidence="10" id="KW-0498">Mitosis</keyword>
<dbReference type="PANTHER" id="PTHR28025:SF1">
    <property type="entry name" value="DASH COMPLEX SUBUNIT DAD1"/>
    <property type="match status" value="1"/>
</dbReference>
<dbReference type="OrthoDB" id="5566853at2759"/>
<keyword evidence="15" id="KW-0137">Centromere</keyword>
<comment type="subcellular location">
    <subcellularLocation>
        <location evidence="3">Chromosome</location>
        <location evidence="3">Centromere</location>
        <location evidence="3">Kinetochore</location>
    </subcellularLocation>
    <subcellularLocation>
        <location evidence="2">Cytoplasm</location>
        <location evidence="2">Cytoskeleton</location>
        <location evidence="2">Spindle</location>
    </subcellularLocation>
    <subcellularLocation>
        <location evidence="1">Nucleus</location>
    </subcellularLocation>
</comment>
<evidence type="ECO:0000256" key="6">
    <source>
        <dbReference type="ARBA" id="ARBA00022454"/>
    </source>
</evidence>
<evidence type="ECO:0000256" key="8">
    <source>
        <dbReference type="ARBA" id="ARBA00022618"/>
    </source>
</evidence>
<evidence type="ECO:0000256" key="15">
    <source>
        <dbReference type="ARBA" id="ARBA00023328"/>
    </source>
</evidence>
<dbReference type="VEuPathDB" id="FungiDB:YALI1_B18205g"/>
<reference evidence="17 19" key="1">
    <citation type="journal article" date="2016" name="PLoS ONE">
        <title>Sequence Assembly of Yarrowia lipolytica Strain W29/CLIB89 Shows Transposable Element Diversity.</title>
        <authorList>
            <person name="Magnan C."/>
            <person name="Yu J."/>
            <person name="Chang I."/>
            <person name="Jahn E."/>
            <person name="Kanomata Y."/>
            <person name="Wu J."/>
            <person name="Zeller M."/>
            <person name="Oakes M."/>
            <person name="Baldi P."/>
            <person name="Sandmeyer S."/>
        </authorList>
    </citation>
    <scope>NUCLEOTIDE SEQUENCE [LARGE SCALE GENOMIC DNA]</scope>
    <source>
        <strain evidence="17">CLIB89</strain>
        <strain evidence="19">CLIB89(W29)</strain>
    </source>
</reference>
<comment type="similarity">
    <text evidence="4">Belongs to the DASH complex DAD1 family.</text>
</comment>
<sequence>MSRVSMFPTEDKRSYFERQRDQYIKNISASMEDVLNNLNALNRSLEHTVGLSQKSEELAEMWSHFYNTVNEDLVKTEDGDIEVDTTKE</sequence>
<evidence type="ECO:0000256" key="3">
    <source>
        <dbReference type="ARBA" id="ARBA00004629"/>
    </source>
</evidence>
<dbReference type="GO" id="GO:0042729">
    <property type="term" value="C:DASH complex"/>
    <property type="evidence" value="ECO:0007669"/>
    <property type="project" value="InterPro"/>
</dbReference>
<evidence type="ECO:0000256" key="5">
    <source>
        <dbReference type="ARBA" id="ARBA00020261"/>
    </source>
</evidence>
<evidence type="ECO:0000256" key="14">
    <source>
        <dbReference type="ARBA" id="ARBA00023306"/>
    </source>
</evidence>
<evidence type="ECO:0000256" key="13">
    <source>
        <dbReference type="ARBA" id="ARBA00023242"/>
    </source>
</evidence>
<dbReference type="OMA" id="YIKNISA"/>
<reference evidence="18 20" key="2">
    <citation type="submission" date="2018-07" db="EMBL/GenBank/DDBJ databases">
        <title>Draft Genome Assemblies for Five Robust Yarrowia lipolytica Strains Exhibiting High Lipid Production and Pentose Sugar Utilization and Sugar Alcohol Secretion from Undetoxified Lignocellulosic Biomass Hydrolysates.</title>
        <authorList>
            <consortium name="DOE Joint Genome Institute"/>
            <person name="Walker C."/>
            <person name="Ryu S."/>
            <person name="Na H."/>
            <person name="Zane M."/>
            <person name="LaButti K."/>
            <person name="Lipzen A."/>
            <person name="Haridas S."/>
            <person name="Barry K."/>
            <person name="Grigoriev I.V."/>
            <person name="Quarterman J."/>
            <person name="Slininger P."/>
            <person name="Dien B."/>
            <person name="Trinh C.T."/>
        </authorList>
    </citation>
    <scope>NUCLEOTIDE SEQUENCE [LARGE SCALE GENOMIC DNA]</scope>
    <source>
        <strain evidence="18 20">YB392</strain>
    </source>
</reference>
<evidence type="ECO:0000256" key="12">
    <source>
        <dbReference type="ARBA" id="ARBA00023212"/>
    </source>
</evidence>
<dbReference type="EMBL" id="CP017554">
    <property type="protein sequence ID" value="AOW01657.1"/>
    <property type="molecule type" value="Genomic_DNA"/>
</dbReference>
<organism evidence="17 19">
    <name type="scientific">Yarrowia lipolytica</name>
    <name type="common">Candida lipolytica</name>
    <dbReference type="NCBI Taxonomy" id="4952"/>
    <lineage>
        <taxon>Eukaryota</taxon>
        <taxon>Fungi</taxon>
        <taxon>Dikarya</taxon>
        <taxon>Ascomycota</taxon>
        <taxon>Saccharomycotina</taxon>
        <taxon>Dipodascomycetes</taxon>
        <taxon>Dipodascales</taxon>
        <taxon>Dipodascales incertae sedis</taxon>
        <taxon>Yarrowia</taxon>
    </lineage>
</organism>
<keyword evidence="6" id="KW-0158">Chromosome</keyword>
<dbReference type="EMBL" id="KZ858973">
    <property type="protein sequence ID" value="RDW26833.1"/>
    <property type="molecule type" value="Genomic_DNA"/>
</dbReference>